<dbReference type="AlphaFoldDB" id="A0AAD7CW58"/>
<dbReference type="Proteomes" id="UP001221757">
    <property type="component" value="Unassembled WGS sequence"/>
</dbReference>
<evidence type="ECO:0000313" key="2">
    <source>
        <dbReference type="EMBL" id="KAJ7661240.1"/>
    </source>
</evidence>
<name>A0AAD7CW58_MYCRO</name>
<keyword evidence="3" id="KW-1185">Reference proteome</keyword>
<feature type="region of interest" description="Disordered" evidence="1">
    <location>
        <begin position="1"/>
        <end position="24"/>
    </location>
</feature>
<dbReference type="EMBL" id="JARKIE010000250">
    <property type="protein sequence ID" value="KAJ7661240.1"/>
    <property type="molecule type" value="Genomic_DNA"/>
</dbReference>
<organism evidence="2 3">
    <name type="scientific">Mycena rosella</name>
    <name type="common">Pink bonnet</name>
    <name type="synonym">Agaricus rosellus</name>
    <dbReference type="NCBI Taxonomy" id="1033263"/>
    <lineage>
        <taxon>Eukaryota</taxon>
        <taxon>Fungi</taxon>
        <taxon>Dikarya</taxon>
        <taxon>Basidiomycota</taxon>
        <taxon>Agaricomycotina</taxon>
        <taxon>Agaricomycetes</taxon>
        <taxon>Agaricomycetidae</taxon>
        <taxon>Agaricales</taxon>
        <taxon>Marasmiineae</taxon>
        <taxon>Mycenaceae</taxon>
        <taxon>Mycena</taxon>
    </lineage>
</organism>
<proteinExistence type="predicted"/>
<protein>
    <submittedName>
        <fullName evidence="2">Uncharacterized protein</fullName>
    </submittedName>
</protein>
<sequence length="433" mass="47758">MDPLHGGGPLSVHHGSTPTHHRRVQANDTMYSRRLGQNELEYGFNDMFAQVIFCASSALASPLRLRIVWAILRVQNSLLASQIEMPPGCYDEARFIYTPPASPKDVVEEAGRALTIYDNKSGPELDQDFISGPRKSPGAEKSPLVSWTVEYHMAFTVLHAITDGTSAHGSLILERPARTDLELLRVLKMEWAKRWGQPRVTFEVITPSAEARLPRPDGLSAHHVFPRLSSPVSKQALLDVKFDRIQTAALLTKCQLEQVTLQNAVFALCNFAWIPYPSPLGYGNIVLPAFIPSAADPRAIFWLRARAAHSQMRKQSKSPLLLARSQILSAERSWRAKVFARQDDAASGRLPPSPQSPQQSPVNAAVPLVALLGISHLGDLAALYRTECYPAIEFVDSVGHSRKATGGILLFTRTKVFCDGTRMGRARFPAWGG</sequence>
<dbReference type="InterPro" id="IPR023213">
    <property type="entry name" value="CAT-like_dom_sf"/>
</dbReference>
<dbReference type="Gene3D" id="3.30.559.10">
    <property type="entry name" value="Chloramphenicol acetyltransferase-like domain"/>
    <property type="match status" value="1"/>
</dbReference>
<reference evidence="2" key="1">
    <citation type="submission" date="2023-03" db="EMBL/GenBank/DDBJ databases">
        <title>Massive genome expansion in bonnet fungi (Mycena s.s.) driven by repeated elements and novel gene families across ecological guilds.</title>
        <authorList>
            <consortium name="Lawrence Berkeley National Laboratory"/>
            <person name="Harder C.B."/>
            <person name="Miyauchi S."/>
            <person name="Viragh M."/>
            <person name="Kuo A."/>
            <person name="Thoen E."/>
            <person name="Andreopoulos B."/>
            <person name="Lu D."/>
            <person name="Skrede I."/>
            <person name="Drula E."/>
            <person name="Henrissat B."/>
            <person name="Morin E."/>
            <person name="Kohler A."/>
            <person name="Barry K."/>
            <person name="LaButti K."/>
            <person name="Morin E."/>
            <person name="Salamov A."/>
            <person name="Lipzen A."/>
            <person name="Mereny Z."/>
            <person name="Hegedus B."/>
            <person name="Baldrian P."/>
            <person name="Stursova M."/>
            <person name="Weitz H."/>
            <person name="Taylor A."/>
            <person name="Grigoriev I.V."/>
            <person name="Nagy L.G."/>
            <person name="Martin F."/>
            <person name="Kauserud H."/>
        </authorList>
    </citation>
    <scope>NUCLEOTIDE SEQUENCE</scope>
    <source>
        <strain evidence="2">CBHHK067</strain>
    </source>
</reference>
<evidence type="ECO:0000256" key="1">
    <source>
        <dbReference type="SAM" id="MobiDB-lite"/>
    </source>
</evidence>
<gene>
    <name evidence="2" type="ORF">B0H17DRAFT_1212268</name>
</gene>
<evidence type="ECO:0000313" key="3">
    <source>
        <dbReference type="Proteomes" id="UP001221757"/>
    </source>
</evidence>
<accession>A0AAD7CW58</accession>
<comment type="caution">
    <text evidence="2">The sequence shown here is derived from an EMBL/GenBank/DDBJ whole genome shotgun (WGS) entry which is preliminary data.</text>
</comment>